<dbReference type="PANTHER" id="PTHR30537">
    <property type="entry name" value="HTH-TYPE TRANSCRIPTIONAL REGULATOR"/>
    <property type="match status" value="1"/>
</dbReference>
<dbReference type="GO" id="GO:0043565">
    <property type="term" value="F:sequence-specific DNA binding"/>
    <property type="evidence" value="ECO:0007669"/>
    <property type="project" value="TreeGrafter"/>
</dbReference>
<evidence type="ECO:0000313" key="8">
    <source>
        <dbReference type="Proteomes" id="UP000185657"/>
    </source>
</evidence>
<dbReference type="InterPro" id="IPR036390">
    <property type="entry name" value="WH_DNA-bd_sf"/>
</dbReference>
<dbReference type="InterPro" id="IPR000847">
    <property type="entry name" value="LysR_HTH_N"/>
</dbReference>
<dbReference type="SUPFAM" id="SSF53850">
    <property type="entry name" value="Periplasmic binding protein-like II"/>
    <property type="match status" value="1"/>
</dbReference>
<dbReference type="GO" id="GO:0006351">
    <property type="term" value="P:DNA-templated transcription"/>
    <property type="evidence" value="ECO:0007669"/>
    <property type="project" value="TreeGrafter"/>
</dbReference>
<dbReference type="AlphaFoldDB" id="A0A162SQB6"/>
<dbReference type="GO" id="GO:0003700">
    <property type="term" value="F:DNA-binding transcription factor activity"/>
    <property type="evidence" value="ECO:0007669"/>
    <property type="project" value="InterPro"/>
</dbReference>
<evidence type="ECO:0000259" key="5">
    <source>
        <dbReference type="PROSITE" id="PS50931"/>
    </source>
</evidence>
<dbReference type="OrthoDB" id="8928056at2"/>
<evidence type="ECO:0000256" key="4">
    <source>
        <dbReference type="ARBA" id="ARBA00023163"/>
    </source>
</evidence>
<accession>A0A162SQB6</accession>
<proteinExistence type="inferred from homology"/>
<keyword evidence="4" id="KW-0804">Transcription</keyword>
<dbReference type="Proteomes" id="UP000185680">
    <property type="component" value="Chromosome"/>
</dbReference>
<dbReference type="STRING" id="1763535.LPB072_00495"/>
<dbReference type="EMBL" id="LVWD01000043">
    <property type="protein sequence ID" value="OAD39444.1"/>
    <property type="molecule type" value="Genomic_DNA"/>
</dbReference>
<dbReference type="KEGG" id="hyl:LPB072_00495"/>
<gene>
    <name evidence="6" type="ORF">LPB072_00495</name>
    <name evidence="7" type="ORF">LPB72_22770</name>
</gene>
<dbReference type="SUPFAM" id="SSF46785">
    <property type="entry name" value="Winged helix' DNA-binding domain"/>
    <property type="match status" value="1"/>
</dbReference>
<name>A0A162SQB6_9BURK</name>
<feature type="domain" description="HTH lysR-type" evidence="5">
    <location>
        <begin position="1"/>
        <end position="60"/>
    </location>
</feature>
<dbReference type="Proteomes" id="UP000185657">
    <property type="component" value="Unassembled WGS sequence"/>
</dbReference>
<evidence type="ECO:0000256" key="3">
    <source>
        <dbReference type="ARBA" id="ARBA00023125"/>
    </source>
</evidence>
<evidence type="ECO:0000313" key="9">
    <source>
        <dbReference type="Proteomes" id="UP000185680"/>
    </source>
</evidence>
<organism evidence="6 9">
    <name type="scientific">Hydrogenophaga crassostreae</name>
    <dbReference type="NCBI Taxonomy" id="1763535"/>
    <lineage>
        <taxon>Bacteria</taxon>
        <taxon>Pseudomonadati</taxon>
        <taxon>Pseudomonadota</taxon>
        <taxon>Betaproteobacteria</taxon>
        <taxon>Burkholderiales</taxon>
        <taxon>Comamonadaceae</taxon>
        <taxon>Hydrogenophaga</taxon>
    </lineage>
</organism>
<comment type="similarity">
    <text evidence="1">Belongs to the LysR transcriptional regulatory family.</text>
</comment>
<dbReference type="InterPro" id="IPR005119">
    <property type="entry name" value="LysR_subst-bd"/>
</dbReference>
<dbReference type="InterPro" id="IPR058163">
    <property type="entry name" value="LysR-type_TF_proteobact-type"/>
</dbReference>
<evidence type="ECO:0000313" key="7">
    <source>
        <dbReference type="EMBL" id="OAD39444.1"/>
    </source>
</evidence>
<dbReference type="PANTHER" id="PTHR30537:SF5">
    <property type="entry name" value="HTH-TYPE TRANSCRIPTIONAL ACTIVATOR TTDR-RELATED"/>
    <property type="match status" value="1"/>
</dbReference>
<keyword evidence="3" id="KW-0238">DNA-binding</keyword>
<dbReference type="RefSeq" id="WP_066097036.1">
    <property type="nucleotide sequence ID" value="NZ_CP017476.1"/>
</dbReference>
<dbReference type="Pfam" id="PF03466">
    <property type="entry name" value="LysR_substrate"/>
    <property type="match status" value="1"/>
</dbReference>
<keyword evidence="2" id="KW-0805">Transcription regulation</keyword>
<dbReference type="PROSITE" id="PS50931">
    <property type="entry name" value="HTH_LYSR"/>
    <property type="match status" value="1"/>
</dbReference>
<evidence type="ECO:0000256" key="1">
    <source>
        <dbReference type="ARBA" id="ARBA00009437"/>
    </source>
</evidence>
<dbReference type="FunFam" id="1.10.10.10:FF:000001">
    <property type="entry name" value="LysR family transcriptional regulator"/>
    <property type="match status" value="1"/>
</dbReference>
<dbReference type="Gene3D" id="1.10.10.10">
    <property type="entry name" value="Winged helix-like DNA-binding domain superfamily/Winged helix DNA-binding domain"/>
    <property type="match status" value="1"/>
</dbReference>
<dbReference type="InterPro" id="IPR036388">
    <property type="entry name" value="WH-like_DNA-bd_sf"/>
</dbReference>
<dbReference type="Pfam" id="PF00126">
    <property type="entry name" value="HTH_1"/>
    <property type="match status" value="1"/>
</dbReference>
<evidence type="ECO:0000256" key="2">
    <source>
        <dbReference type="ARBA" id="ARBA00023015"/>
    </source>
</evidence>
<sequence>MLEELRQIAIFAKTVDHGSFRGAALALQLSPSVVSHHVGQLEQRLGTALLHRSTRKLSLTPAGERLLTAAHTMIDAAESGLQDIAYQSAQPSGTLRLTVPAGLVQSKLTDQIAQFGLAYPKVNLSIDFFDTRRDLIVDGFDIAIRVGAMKDSALKAKKLFEVTRRLVASPTYMATRAAPGAPNDLIDWDWLELVPAGQKSITFLRAGQRETIDKKRARISVNSLNAVCQMARSGLGLAVIPAFLAEPEVAANHLQYVLEGWTMEPASVYAVWPPNAPKDGLIRLFLDFLTDPAAVEALSPQGNQQRP</sequence>
<keyword evidence="8" id="KW-1185">Reference proteome</keyword>
<reference evidence="6 9" key="2">
    <citation type="submission" date="2016-10" db="EMBL/GenBank/DDBJ databases">
        <title>Hydorgenophaga sp. LPB0072 isolated from gastropod.</title>
        <authorList>
            <person name="Kim E."/>
            <person name="Yi H."/>
        </authorList>
    </citation>
    <scope>NUCLEOTIDE SEQUENCE [LARGE SCALE GENOMIC DNA]</scope>
    <source>
        <strain evidence="6 9">LPB0072</strain>
    </source>
</reference>
<dbReference type="Gene3D" id="3.40.190.290">
    <property type="match status" value="1"/>
</dbReference>
<evidence type="ECO:0000313" key="6">
    <source>
        <dbReference type="EMBL" id="AOW15250.1"/>
    </source>
</evidence>
<dbReference type="EMBL" id="CP017476">
    <property type="protein sequence ID" value="AOW15250.1"/>
    <property type="molecule type" value="Genomic_DNA"/>
</dbReference>
<reference evidence="7 8" key="1">
    <citation type="submission" date="2016-02" db="EMBL/GenBank/DDBJ databases">
        <title>Draft genome sequence of Hydrogenophaga sp. LPB0072.</title>
        <authorList>
            <person name="Shin S.-K."/>
            <person name="Yi H."/>
        </authorList>
    </citation>
    <scope>NUCLEOTIDE SEQUENCE [LARGE SCALE GENOMIC DNA]</scope>
    <source>
        <strain evidence="7 8">LPB0072</strain>
    </source>
</reference>
<dbReference type="CDD" id="cd08422">
    <property type="entry name" value="PBP2_CrgA_like"/>
    <property type="match status" value="1"/>
</dbReference>
<protein>
    <submittedName>
        <fullName evidence="6">Transcriptional regulator</fullName>
    </submittedName>
</protein>